<dbReference type="PANTHER" id="PTHR31646:SF1">
    <property type="entry name" value="ALPHA-1,2-MANNOSYLTRANSFERASE MNN2"/>
    <property type="match status" value="1"/>
</dbReference>
<dbReference type="GO" id="GO:0046354">
    <property type="term" value="P:mannan biosynthetic process"/>
    <property type="evidence" value="ECO:0007669"/>
    <property type="project" value="TreeGrafter"/>
</dbReference>
<dbReference type="OrthoDB" id="4484309at2759"/>
<evidence type="ECO:0000256" key="8">
    <source>
        <dbReference type="ARBA" id="ARBA00023034"/>
    </source>
</evidence>
<dbReference type="InterPro" id="IPR029044">
    <property type="entry name" value="Nucleotide-diphossugar_trans"/>
</dbReference>
<keyword evidence="8" id="KW-0333">Golgi apparatus</keyword>
<evidence type="ECO:0000313" key="10">
    <source>
        <dbReference type="EMBL" id="ROW01340.1"/>
    </source>
</evidence>
<comment type="caution">
    <text evidence="10">The sequence shown here is derived from an EMBL/GenBank/DDBJ whole genome shotgun (WGS) entry which is preliminary data.</text>
</comment>
<evidence type="ECO:0000256" key="9">
    <source>
        <dbReference type="ARBA" id="ARBA00023136"/>
    </source>
</evidence>
<keyword evidence="4" id="KW-0808">Transferase</keyword>
<keyword evidence="9" id="KW-0472">Membrane</keyword>
<evidence type="ECO:0000256" key="4">
    <source>
        <dbReference type="ARBA" id="ARBA00022679"/>
    </source>
</evidence>
<dbReference type="GO" id="GO:0000026">
    <property type="term" value="F:alpha-1,2-mannosyltransferase activity"/>
    <property type="evidence" value="ECO:0007669"/>
    <property type="project" value="TreeGrafter"/>
</dbReference>
<dbReference type="EMBL" id="LKEA01000019">
    <property type="protein sequence ID" value="ROW01340.1"/>
    <property type="molecule type" value="Genomic_DNA"/>
</dbReference>
<reference evidence="10 11" key="1">
    <citation type="submission" date="2015-09" db="EMBL/GenBank/DDBJ databases">
        <title>Host preference determinants of Valsa canker pathogens revealed by comparative genomics.</title>
        <authorList>
            <person name="Yin Z."/>
            <person name="Huang L."/>
        </authorList>
    </citation>
    <scope>NUCLEOTIDE SEQUENCE [LARGE SCALE GENOMIC DNA]</scope>
    <source>
        <strain evidence="10 11">03-1</strain>
    </source>
</reference>
<protein>
    <submittedName>
        <fullName evidence="10">Uncharacterized protein</fullName>
    </submittedName>
</protein>
<dbReference type="SUPFAM" id="SSF53448">
    <property type="entry name" value="Nucleotide-diphospho-sugar transferases"/>
    <property type="match status" value="1"/>
</dbReference>
<evidence type="ECO:0000256" key="3">
    <source>
        <dbReference type="ARBA" id="ARBA00009105"/>
    </source>
</evidence>
<dbReference type="AlphaFoldDB" id="A0A423WDN4"/>
<dbReference type="GO" id="GO:0000139">
    <property type="term" value="C:Golgi membrane"/>
    <property type="evidence" value="ECO:0007669"/>
    <property type="project" value="UniProtKB-SubCell"/>
</dbReference>
<dbReference type="InterPro" id="IPR022751">
    <property type="entry name" value="Alpha_mannosyltransferase"/>
</dbReference>
<comment type="similarity">
    <text evidence="3">Belongs to the MNN1/MNT family.</text>
</comment>
<evidence type="ECO:0000256" key="7">
    <source>
        <dbReference type="ARBA" id="ARBA00022989"/>
    </source>
</evidence>
<gene>
    <name evidence="10" type="ORF">VMCG_05949</name>
</gene>
<sequence>MRCAATAVTLLANNAEEVGATLLSSWAVEASKQHNRVMGRIHRMEAAVVYPIEEIKEAREDLWPAEDDVNLLDTLDIKPQQVLAMRDAHKGFVRAINNRMPEYIPLKRAPKQGIVTVGGGKYFPPLMVSLRLLRRTGTRLPIEVFLPEEEYEPELCEHVMPELNAFCRTFPNFDGKITHFQFKIFAILLSSFSDVLWLDADNFPLHDTAPLFKSDPFQENGLITWPDLWQTSVSPAYYLIASRTSTPVSARASTESGQLLISKVKHWKTLLLAAYYNYYGPGYYYPILCQGGTGCGDKETFLPAAEAMGLPFYDIKAQPYDIGHYKINEVPDEGVYRFGLIQGDLLGDYEIKLALDQAARKAGMEEGGHLENTTSSDLDDLAAYDDVPPLFFHMSTPKWDAPQVFDHVGEYDFTWDTVGQPAAAFRDPPETADMIKGVERMVWEEPTERPSKPGIDHAIPGTSETGPEMFCRFVVVQAFKLESHVSHGISGKWIEAGGARYPNGGDLLASKHLSELGSIGQL</sequence>
<name>A0A423WDN4_9PEZI</name>
<comment type="pathway">
    <text evidence="2">Protein modification; protein glycosylation.</text>
</comment>
<dbReference type="Pfam" id="PF11051">
    <property type="entry name" value="Mannosyl_trans3"/>
    <property type="match status" value="2"/>
</dbReference>
<dbReference type="Gene3D" id="3.90.550.10">
    <property type="entry name" value="Spore Coat Polysaccharide Biosynthesis Protein SpsA, Chain A"/>
    <property type="match status" value="1"/>
</dbReference>
<keyword evidence="7" id="KW-1133">Transmembrane helix</keyword>
<accession>A0A423WDN4</accession>
<keyword evidence="11" id="KW-1185">Reference proteome</keyword>
<keyword evidence="6" id="KW-0735">Signal-anchor</keyword>
<dbReference type="PANTHER" id="PTHR31646">
    <property type="entry name" value="ALPHA-1,2-MANNOSYLTRANSFERASE MNN2"/>
    <property type="match status" value="1"/>
</dbReference>
<evidence type="ECO:0000256" key="1">
    <source>
        <dbReference type="ARBA" id="ARBA00004323"/>
    </source>
</evidence>
<dbReference type="Proteomes" id="UP000283895">
    <property type="component" value="Unassembled WGS sequence"/>
</dbReference>
<dbReference type="STRING" id="356882.A0A423WDN4"/>
<evidence type="ECO:0000256" key="5">
    <source>
        <dbReference type="ARBA" id="ARBA00022692"/>
    </source>
</evidence>
<keyword evidence="5" id="KW-0812">Transmembrane</keyword>
<evidence type="ECO:0000313" key="11">
    <source>
        <dbReference type="Proteomes" id="UP000283895"/>
    </source>
</evidence>
<comment type="subcellular location">
    <subcellularLocation>
        <location evidence="1">Golgi apparatus membrane</location>
        <topology evidence="1">Single-pass type II membrane protein</topology>
    </subcellularLocation>
</comment>
<organism evidence="10 11">
    <name type="scientific">Cytospora schulzeri</name>
    <dbReference type="NCBI Taxonomy" id="448051"/>
    <lineage>
        <taxon>Eukaryota</taxon>
        <taxon>Fungi</taxon>
        <taxon>Dikarya</taxon>
        <taxon>Ascomycota</taxon>
        <taxon>Pezizomycotina</taxon>
        <taxon>Sordariomycetes</taxon>
        <taxon>Sordariomycetidae</taxon>
        <taxon>Diaporthales</taxon>
        <taxon>Cytosporaceae</taxon>
        <taxon>Cytospora</taxon>
    </lineage>
</organism>
<proteinExistence type="inferred from homology"/>
<evidence type="ECO:0000256" key="6">
    <source>
        <dbReference type="ARBA" id="ARBA00022968"/>
    </source>
</evidence>
<evidence type="ECO:0000256" key="2">
    <source>
        <dbReference type="ARBA" id="ARBA00004922"/>
    </source>
</evidence>